<evidence type="ECO:0000313" key="1">
    <source>
        <dbReference type="EMBL" id="MEP1058471.1"/>
    </source>
</evidence>
<accession>A0ABV0KHF0</accession>
<sequence>MPKRKLPRGGSTQVAVSPDLAIAAIGLFSTFADGEASDDAETYALGEMLSSIDLYEDYAEEDFEALGAEIAELISSEGIEAVVSQALATAREEGLEEAAFIVALVIIASDGEVPEEEQEYIDNLSAALGLSPERSNEIIDELFAEEEEEEEEEEE</sequence>
<evidence type="ECO:0000313" key="2">
    <source>
        <dbReference type="Proteomes" id="UP001476950"/>
    </source>
</evidence>
<keyword evidence="2" id="KW-1185">Reference proteome</keyword>
<organism evidence="1 2">
    <name type="scientific">Stenomitos frigidus AS-A4</name>
    <dbReference type="NCBI Taxonomy" id="2933935"/>
    <lineage>
        <taxon>Bacteria</taxon>
        <taxon>Bacillati</taxon>
        <taxon>Cyanobacteriota</taxon>
        <taxon>Cyanophyceae</taxon>
        <taxon>Leptolyngbyales</taxon>
        <taxon>Leptolyngbyaceae</taxon>
        <taxon>Stenomitos</taxon>
    </lineage>
</organism>
<dbReference type="Gene3D" id="1.10.3680.10">
    <property type="entry name" value="TerB-like"/>
    <property type="match status" value="1"/>
</dbReference>
<protein>
    <submittedName>
        <fullName evidence="1">Tellurite resistance TerB family protein</fullName>
    </submittedName>
</protein>
<dbReference type="InterPro" id="IPR029024">
    <property type="entry name" value="TerB-like"/>
</dbReference>
<proteinExistence type="predicted"/>
<dbReference type="EMBL" id="JAMPLM010000005">
    <property type="protein sequence ID" value="MEP1058471.1"/>
    <property type="molecule type" value="Genomic_DNA"/>
</dbReference>
<dbReference type="Proteomes" id="UP001476950">
    <property type="component" value="Unassembled WGS sequence"/>
</dbReference>
<dbReference type="RefSeq" id="WP_190447737.1">
    <property type="nucleotide sequence ID" value="NZ_JAMPLM010000005.1"/>
</dbReference>
<reference evidence="1 2" key="1">
    <citation type="submission" date="2022-04" db="EMBL/GenBank/DDBJ databases">
        <title>Positive selection, recombination, and allopatry shape intraspecific diversity of widespread and dominant cyanobacteria.</title>
        <authorList>
            <person name="Wei J."/>
            <person name="Shu W."/>
            <person name="Hu C."/>
        </authorList>
    </citation>
    <scope>NUCLEOTIDE SEQUENCE [LARGE SCALE GENOMIC DNA]</scope>
    <source>
        <strain evidence="1 2">AS-A4</strain>
    </source>
</reference>
<name>A0ABV0KHF0_9CYAN</name>
<dbReference type="CDD" id="cd07176">
    <property type="entry name" value="terB"/>
    <property type="match status" value="1"/>
</dbReference>
<comment type="caution">
    <text evidence="1">The sequence shown here is derived from an EMBL/GenBank/DDBJ whole genome shotgun (WGS) entry which is preliminary data.</text>
</comment>
<dbReference type="SUPFAM" id="SSF158682">
    <property type="entry name" value="TerB-like"/>
    <property type="match status" value="1"/>
</dbReference>
<gene>
    <name evidence="1" type="ORF">NDI38_08475</name>
</gene>